<protein>
    <recommendedName>
        <fullName evidence="13">Dual specificity protein phosphatase 23</fullName>
        <ecNumber evidence="5">3.1.3.16</ecNumber>
        <ecNumber evidence="4">3.1.3.48</ecNumber>
    </recommendedName>
    <alternativeName>
        <fullName evidence="14">Low molecular mass dual specificity phosphatase 3</fullName>
    </alternativeName>
</protein>
<comment type="function">
    <text evidence="12">Protein phosphatase that mediates dephosphorylation of proteins phosphorylated on Tyr and Ser/Thr residues. In vitro, it can dephosphorylate p44-ERK1 (MAPK3) but not p54 SAPK-beta (MAPK10) in vitro. Able to enhance activation of JNK and p38 (MAPK14).</text>
</comment>
<comment type="catalytic activity">
    <reaction evidence="10">
        <text>O-phospho-L-seryl-[protein] + H2O = L-seryl-[protein] + phosphate</text>
        <dbReference type="Rhea" id="RHEA:20629"/>
        <dbReference type="Rhea" id="RHEA-COMP:9863"/>
        <dbReference type="Rhea" id="RHEA-COMP:11604"/>
        <dbReference type="ChEBI" id="CHEBI:15377"/>
        <dbReference type="ChEBI" id="CHEBI:29999"/>
        <dbReference type="ChEBI" id="CHEBI:43474"/>
        <dbReference type="ChEBI" id="CHEBI:83421"/>
        <dbReference type="EC" id="3.1.3.16"/>
    </reaction>
</comment>
<dbReference type="KEGG" id="dpa:109545020"/>
<dbReference type="InterPro" id="IPR003595">
    <property type="entry name" value="Tyr_Pase_cat"/>
</dbReference>
<keyword evidence="7" id="KW-0378">Hydrolase</keyword>
<keyword evidence="9" id="KW-0539">Nucleus</keyword>
<dbReference type="GO" id="GO:0005829">
    <property type="term" value="C:cytosol"/>
    <property type="evidence" value="ECO:0007669"/>
    <property type="project" value="UniProtKB-SubCell"/>
</dbReference>
<evidence type="ECO:0000256" key="10">
    <source>
        <dbReference type="ARBA" id="ARBA00047761"/>
    </source>
</evidence>
<evidence type="ECO:0000256" key="9">
    <source>
        <dbReference type="ARBA" id="ARBA00023242"/>
    </source>
</evidence>
<dbReference type="Proteomes" id="UP000019118">
    <property type="component" value="Unassembled WGS sequence"/>
</dbReference>
<evidence type="ECO:0000256" key="3">
    <source>
        <dbReference type="ARBA" id="ARBA00008601"/>
    </source>
</evidence>
<dbReference type="EMBL" id="KB741282">
    <property type="protein sequence ID" value="ENN70847.1"/>
    <property type="molecule type" value="Genomic_DNA"/>
</dbReference>
<evidence type="ECO:0000259" key="16">
    <source>
        <dbReference type="PROSITE" id="PS50056"/>
    </source>
</evidence>
<evidence type="ECO:0000313" key="18">
    <source>
        <dbReference type="EMBL" id="ERL83589.1"/>
    </source>
</evidence>
<dbReference type="EMBL" id="KB630953">
    <property type="protein sequence ID" value="ERL83962.1"/>
    <property type="molecule type" value="Genomic_DNA"/>
</dbReference>
<evidence type="ECO:0000313" key="17">
    <source>
        <dbReference type="EMBL" id="ENN70847.1"/>
    </source>
</evidence>
<dbReference type="InterPro" id="IPR000387">
    <property type="entry name" value="Tyr_Pase_dom"/>
</dbReference>
<feature type="non-terminal residue" evidence="17">
    <location>
        <position position="1"/>
    </location>
</feature>
<dbReference type="EC" id="3.1.3.16" evidence="5"/>
<dbReference type="GO" id="GO:0004722">
    <property type="term" value="F:protein serine/threonine phosphatase activity"/>
    <property type="evidence" value="ECO:0007669"/>
    <property type="project" value="UniProtKB-EC"/>
</dbReference>
<evidence type="ECO:0000256" key="13">
    <source>
        <dbReference type="ARBA" id="ARBA00068789"/>
    </source>
</evidence>
<keyword evidence="6" id="KW-0963">Cytoplasm</keyword>
<dbReference type="OrthoDB" id="19045at2759"/>
<dbReference type="GO" id="GO:0005634">
    <property type="term" value="C:nucleus"/>
    <property type="evidence" value="ECO:0007669"/>
    <property type="project" value="UniProtKB-SubCell"/>
</dbReference>
<dbReference type="InterPro" id="IPR020422">
    <property type="entry name" value="TYR_PHOSPHATASE_DUAL_dom"/>
</dbReference>
<evidence type="ECO:0000256" key="5">
    <source>
        <dbReference type="ARBA" id="ARBA00013081"/>
    </source>
</evidence>
<dbReference type="EnsemblMetazoa" id="XM_019915499.1">
    <property type="protein sequence ID" value="XP_019771058.1"/>
    <property type="gene ID" value="LOC109545020"/>
</dbReference>
<evidence type="ECO:0000313" key="22">
    <source>
        <dbReference type="Proteomes" id="UP000030742"/>
    </source>
</evidence>
<proteinExistence type="inferred from homology"/>
<dbReference type="InterPro" id="IPR016130">
    <property type="entry name" value="Tyr_Pase_AS"/>
</dbReference>
<feature type="domain" description="Tyrosine-protein phosphatase" evidence="15">
    <location>
        <begin position="14"/>
        <end position="161"/>
    </location>
</feature>
<gene>
    <name evidence="20" type="primary">109545020</name>
    <name evidence="18" type="ORF">D910_00690</name>
    <name evidence="19" type="ORF">D910_01261</name>
    <name evidence="17" type="ORF">YQE_12510</name>
</gene>
<evidence type="ECO:0000256" key="8">
    <source>
        <dbReference type="ARBA" id="ARBA00022912"/>
    </source>
</evidence>
<dbReference type="GO" id="GO:0004725">
    <property type="term" value="F:protein tyrosine phosphatase activity"/>
    <property type="evidence" value="ECO:0007669"/>
    <property type="project" value="UniProtKB-EC"/>
</dbReference>
<dbReference type="AlphaFoldDB" id="N6TX04"/>
<dbReference type="PROSITE" id="PS00383">
    <property type="entry name" value="TYR_PHOSPHATASE_1"/>
    <property type="match status" value="1"/>
</dbReference>
<evidence type="ECO:0000256" key="1">
    <source>
        <dbReference type="ARBA" id="ARBA00004123"/>
    </source>
</evidence>
<dbReference type="Proteomes" id="UP000030742">
    <property type="component" value="Unassembled WGS sequence"/>
</dbReference>
<evidence type="ECO:0000256" key="7">
    <source>
        <dbReference type="ARBA" id="ARBA00022801"/>
    </source>
</evidence>
<sequence length="161" mass="18608">MTFHGADDQTEPWNFSWIVPGLLAGSSCPHTIENLVFFKNQGISRLITLSPEYQPPVTNFPELQWSFIPIEEFEAPTLEDVKQFIELCEIEKEHKQAIAIHCRAGRGRTGVMAAIYLVHFFDMSPESAITKLRLMRPGSVETYQQEKAVWEYRDYLRTKTK</sequence>
<dbReference type="EC" id="3.1.3.48" evidence="4"/>
<dbReference type="InterPro" id="IPR029021">
    <property type="entry name" value="Prot-tyrosine_phosphatase-like"/>
</dbReference>
<evidence type="ECO:0000259" key="15">
    <source>
        <dbReference type="PROSITE" id="PS50054"/>
    </source>
</evidence>
<evidence type="ECO:0000256" key="11">
    <source>
        <dbReference type="ARBA" id="ARBA00048336"/>
    </source>
</evidence>
<comment type="catalytic activity">
    <reaction evidence="11">
        <text>O-phospho-L-threonyl-[protein] + H2O = L-threonyl-[protein] + phosphate</text>
        <dbReference type="Rhea" id="RHEA:47004"/>
        <dbReference type="Rhea" id="RHEA-COMP:11060"/>
        <dbReference type="Rhea" id="RHEA-COMP:11605"/>
        <dbReference type="ChEBI" id="CHEBI:15377"/>
        <dbReference type="ChEBI" id="CHEBI:30013"/>
        <dbReference type="ChEBI" id="CHEBI:43474"/>
        <dbReference type="ChEBI" id="CHEBI:61977"/>
        <dbReference type="EC" id="3.1.3.16"/>
    </reaction>
</comment>
<dbReference type="PROSITE" id="PS50056">
    <property type="entry name" value="TYR_PHOSPHATASE_2"/>
    <property type="match status" value="1"/>
</dbReference>
<dbReference type="EnsemblMetazoa" id="XM_019915500.1">
    <property type="protein sequence ID" value="XP_019771059.1"/>
    <property type="gene ID" value="LOC109545020"/>
</dbReference>
<evidence type="ECO:0000313" key="19">
    <source>
        <dbReference type="EMBL" id="ERL83962.1"/>
    </source>
</evidence>
<dbReference type="PROSITE" id="PS50054">
    <property type="entry name" value="TYR_PHOSPHATASE_DUAL"/>
    <property type="match status" value="1"/>
</dbReference>
<keyword evidence="8" id="KW-0904">Protein phosphatase</keyword>
<name>N6TX04_DENPD</name>
<evidence type="ECO:0000256" key="12">
    <source>
        <dbReference type="ARBA" id="ARBA00053915"/>
    </source>
</evidence>
<reference evidence="21 22" key="1">
    <citation type="journal article" date="2013" name="Genome Biol.">
        <title>Draft genome of the mountain pine beetle, Dendroctonus ponderosae Hopkins, a major forest pest.</title>
        <authorList>
            <person name="Keeling C.I."/>
            <person name="Yuen M.M."/>
            <person name="Liao N.Y."/>
            <person name="Docking T.R."/>
            <person name="Chan S.K."/>
            <person name="Taylor G.A."/>
            <person name="Palmquist D.L."/>
            <person name="Jackman S.D."/>
            <person name="Nguyen A."/>
            <person name="Li M."/>
            <person name="Henderson H."/>
            <person name="Janes J.K."/>
            <person name="Zhao Y."/>
            <person name="Pandoh P."/>
            <person name="Moore R."/>
            <person name="Sperling F.A."/>
            <person name="Huber D.P."/>
            <person name="Birol I."/>
            <person name="Jones S.J."/>
            <person name="Bohlmann J."/>
        </authorList>
    </citation>
    <scope>NUCLEOTIDE SEQUENCE</scope>
</reference>
<evidence type="ECO:0000256" key="2">
    <source>
        <dbReference type="ARBA" id="ARBA00004514"/>
    </source>
</evidence>
<dbReference type="SMART" id="SM00404">
    <property type="entry name" value="PTPc_motif"/>
    <property type="match status" value="1"/>
</dbReference>
<dbReference type="FunFam" id="3.90.190.10:FF:000063">
    <property type="entry name" value="Dual specificity phosphatase 23"/>
    <property type="match status" value="1"/>
</dbReference>
<dbReference type="InterPro" id="IPR057023">
    <property type="entry name" value="PTP-SAK"/>
</dbReference>
<evidence type="ECO:0000256" key="14">
    <source>
        <dbReference type="ARBA" id="ARBA00081937"/>
    </source>
</evidence>
<dbReference type="InterPro" id="IPR050561">
    <property type="entry name" value="PTP"/>
</dbReference>
<reference evidence="20" key="2">
    <citation type="submission" date="2024-08" db="UniProtKB">
        <authorList>
            <consortium name="EnsemblMetazoa"/>
        </authorList>
    </citation>
    <scope>IDENTIFICATION</scope>
</reference>
<dbReference type="Pfam" id="PF22784">
    <property type="entry name" value="PTP-SAK"/>
    <property type="match status" value="1"/>
</dbReference>
<dbReference type="SMART" id="SM00195">
    <property type="entry name" value="DSPc"/>
    <property type="match status" value="1"/>
</dbReference>
<dbReference type="HOGENOM" id="CLU_047330_4_2_1"/>
<dbReference type="STRING" id="77166.N6TX04"/>
<organism evidence="17">
    <name type="scientific">Dendroctonus ponderosae</name>
    <name type="common">Mountain pine beetle</name>
    <dbReference type="NCBI Taxonomy" id="77166"/>
    <lineage>
        <taxon>Eukaryota</taxon>
        <taxon>Metazoa</taxon>
        <taxon>Ecdysozoa</taxon>
        <taxon>Arthropoda</taxon>
        <taxon>Hexapoda</taxon>
        <taxon>Insecta</taxon>
        <taxon>Pterygota</taxon>
        <taxon>Neoptera</taxon>
        <taxon>Endopterygota</taxon>
        <taxon>Coleoptera</taxon>
        <taxon>Polyphaga</taxon>
        <taxon>Cucujiformia</taxon>
        <taxon>Curculionidae</taxon>
        <taxon>Scolytinae</taxon>
        <taxon>Dendroctonus</taxon>
    </lineage>
</organism>
<evidence type="ECO:0000256" key="6">
    <source>
        <dbReference type="ARBA" id="ARBA00022490"/>
    </source>
</evidence>
<evidence type="ECO:0000313" key="20">
    <source>
        <dbReference type="EnsemblMetazoa" id="XP_019771058.1"/>
    </source>
</evidence>
<keyword evidence="21" id="KW-1185">Reference proteome</keyword>
<dbReference type="PANTHER" id="PTHR23339">
    <property type="entry name" value="TYROSINE SPECIFIC PROTEIN PHOSPHATASE AND DUAL SPECIFICITY PROTEIN PHOSPHATASE"/>
    <property type="match status" value="1"/>
</dbReference>
<dbReference type="OMA" id="PAHYQYL"/>
<comment type="subcellular location">
    <subcellularLocation>
        <location evidence="2">Cytoplasm</location>
        <location evidence="2">Cytosol</location>
    </subcellularLocation>
    <subcellularLocation>
        <location evidence="1">Nucleus</location>
    </subcellularLocation>
</comment>
<dbReference type="EMBL" id="KB630406">
    <property type="protein sequence ID" value="ERL83589.1"/>
    <property type="molecule type" value="Genomic_DNA"/>
</dbReference>
<evidence type="ECO:0000313" key="21">
    <source>
        <dbReference type="Proteomes" id="UP000019118"/>
    </source>
</evidence>
<evidence type="ECO:0000256" key="4">
    <source>
        <dbReference type="ARBA" id="ARBA00013064"/>
    </source>
</evidence>
<comment type="similarity">
    <text evidence="3">Belongs to the protein-tyrosine phosphatase family. Non-receptor class dual specificity subfamily.</text>
</comment>
<accession>N6TX04</accession>
<dbReference type="Gene3D" id="3.90.190.10">
    <property type="entry name" value="Protein tyrosine phosphatase superfamily"/>
    <property type="match status" value="1"/>
</dbReference>
<dbReference type="SUPFAM" id="SSF52799">
    <property type="entry name" value="(Phosphotyrosine protein) phosphatases II"/>
    <property type="match status" value="1"/>
</dbReference>
<feature type="domain" description="Tyrosine specific protein phosphatases" evidence="16">
    <location>
        <begin position="82"/>
        <end position="147"/>
    </location>
</feature>